<keyword evidence="3" id="KW-0633">Potassium transport</keyword>
<keyword evidence="5" id="KW-0631">Potassium channel</keyword>
<name>R7QSY6_CHOCR</name>
<feature type="transmembrane region" description="Helical" evidence="11">
    <location>
        <begin position="299"/>
        <end position="317"/>
    </location>
</feature>
<sequence>MCSRHDVNLRSDATNCQHLQVSFVVLPSIRTSPGTSLRSFAVYQPVHPIRRRLRFTARKDPTPNRTAVRKQREPSVSLKRTPNQIWSAGERPPVNGIFPPGNLPFSVELDFVLNHPITDTIIAFLLALNCLAFALQTIDVGPELHRAFESYESNLSIVFLIEYFGRWYGKGLSPRFLLTRDMLLDFVAVSPIGFAFVDQSEALFVRILRLTRIFRIQRVFLDPANSIMDGMSGAQLRLASIGLSLFSLLYVSAGLFYQVEKDVNPAVLNFFDAFYFSTVTLFTVGFGDVTPLTPMGKTITVMTVLTGAVIIPFKLSAIETITKTKRRLSEASAPSPCNQCFLIGHQIDARFCRNCGALLRKKRFD</sequence>
<evidence type="ECO:0000313" key="14">
    <source>
        <dbReference type="Proteomes" id="UP000012073"/>
    </source>
</evidence>
<keyword evidence="6" id="KW-0630">Potassium</keyword>
<protein>
    <recommendedName>
        <fullName evidence="12">Ion transport domain-containing protein</fullName>
    </recommendedName>
</protein>
<dbReference type="GeneID" id="17318671"/>
<keyword evidence="10" id="KW-0407">Ion channel</keyword>
<dbReference type="Pfam" id="PF00520">
    <property type="entry name" value="Ion_trans"/>
    <property type="match status" value="1"/>
</dbReference>
<dbReference type="STRING" id="2769.R7QSY6"/>
<dbReference type="OMA" id="DPANSIM"/>
<dbReference type="RefSeq" id="XP_005710920.1">
    <property type="nucleotide sequence ID" value="XM_005710863.1"/>
</dbReference>
<proteinExistence type="predicted"/>
<keyword evidence="4 11" id="KW-0812">Transmembrane</keyword>
<evidence type="ECO:0000256" key="9">
    <source>
        <dbReference type="ARBA" id="ARBA00023136"/>
    </source>
</evidence>
<dbReference type="Gramene" id="CDF40626">
    <property type="protein sequence ID" value="CDF40626"/>
    <property type="gene ID" value="CHC_T00007272001"/>
</dbReference>
<feature type="domain" description="Ion transport" evidence="12">
    <location>
        <begin position="115"/>
        <end position="307"/>
    </location>
</feature>
<evidence type="ECO:0000313" key="13">
    <source>
        <dbReference type="EMBL" id="CDF40626.1"/>
    </source>
</evidence>
<evidence type="ECO:0000256" key="8">
    <source>
        <dbReference type="ARBA" id="ARBA00023065"/>
    </source>
</evidence>
<evidence type="ECO:0000256" key="10">
    <source>
        <dbReference type="ARBA" id="ARBA00023303"/>
    </source>
</evidence>
<dbReference type="PhylomeDB" id="R7QSY6"/>
<evidence type="ECO:0000256" key="6">
    <source>
        <dbReference type="ARBA" id="ARBA00022958"/>
    </source>
</evidence>
<organism evidence="13 14">
    <name type="scientific">Chondrus crispus</name>
    <name type="common">Carrageen Irish moss</name>
    <name type="synonym">Polymorpha crispa</name>
    <dbReference type="NCBI Taxonomy" id="2769"/>
    <lineage>
        <taxon>Eukaryota</taxon>
        <taxon>Rhodophyta</taxon>
        <taxon>Florideophyceae</taxon>
        <taxon>Rhodymeniophycidae</taxon>
        <taxon>Gigartinales</taxon>
        <taxon>Gigartinaceae</taxon>
        <taxon>Chondrus</taxon>
    </lineage>
</organism>
<dbReference type="Gene3D" id="1.10.287.70">
    <property type="match status" value="1"/>
</dbReference>
<gene>
    <name evidence="13" type="ORF">CHC_T00007272001</name>
</gene>
<dbReference type="Proteomes" id="UP000012073">
    <property type="component" value="Unassembled WGS sequence"/>
</dbReference>
<evidence type="ECO:0000259" key="12">
    <source>
        <dbReference type="Pfam" id="PF00520"/>
    </source>
</evidence>
<evidence type="ECO:0000256" key="3">
    <source>
        <dbReference type="ARBA" id="ARBA00022538"/>
    </source>
</evidence>
<keyword evidence="9 11" id="KW-0472">Membrane</keyword>
<accession>R7QSY6</accession>
<keyword evidence="14" id="KW-1185">Reference proteome</keyword>
<keyword evidence="7 11" id="KW-1133">Transmembrane helix</keyword>
<reference evidence="14" key="1">
    <citation type="journal article" date="2013" name="Proc. Natl. Acad. Sci. U.S.A.">
        <title>Genome structure and metabolic features in the red seaweed Chondrus crispus shed light on evolution of the Archaeplastida.</title>
        <authorList>
            <person name="Collen J."/>
            <person name="Porcel B."/>
            <person name="Carre W."/>
            <person name="Ball S.G."/>
            <person name="Chaparro C."/>
            <person name="Tonon T."/>
            <person name="Barbeyron T."/>
            <person name="Michel G."/>
            <person name="Noel B."/>
            <person name="Valentin K."/>
            <person name="Elias M."/>
            <person name="Artiguenave F."/>
            <person name="Arun A."/>
            <person name="Aury J.M."/>
            <person name="Barbosa-Neto J.F."/>
            <person name="Bothwell J.H."/>
            <person name="Bouget F.Y."/>
            <person name="Brillet L."/>
            <person name="Cabello-Hurtado F."/>
            <person name="Capella-Gutierrez S."/>
            <person name="Charrier B."/>
            <person name="Cladiere L."/>
            <person name="Cock J.M."/>
            <person name="Coelho S.M."/>
            <person name="Colleoni C."/>
            <person name="Czjzek M."/>
            <person name="Da Silva C."/>
            <person name="Delage L."/>
            <person name="Denoeud F."/>
            <person name="Deschamps P."/>
            <person name="Dittami S.M."/>
            <person name="Gabaldon T."/>
            <person name="Gachon C.M."/>
            <person name="Groisillier A."/>
            <person name="Herve C."/>
            <person name="Jabbari K."/>
            <person name="Katinka M."/>
            <person name="Kloareg B."/>
            <person name="Kowalczyk N."/>
            <person name="Labadie K."/>
            <person name="Leblanc C."/>
            <person name="Lopez P.J."/>
            <person name="McLachlan D.H."/>
            <person name="Meslet-Cladiere L."/>
            <person name="Moustafa A."/>
            <person name="Nehr Z."/>
            <person name="Nyvall Collen P."/>
            <person name="Panaud O."/>
            <person name="Partensky F."/>
            <person name="Poulain J."/>
            <person name="Rensing S.A."/>
            <person name="Rousvoal S."/>
            <person name="Samson G."/>
            <person name="Symeonidi A."/>
            <person name="Weissenbach J."/>
            <person name="Zambounis A."/>
            <person name="Wincker P."/>
            <person name="Boyen C."/>
        </authorList>
    </citation>
    <scope>NUCLEOTIDE SEQUENCE [LARGE SCALE GENOMIC DNA]</scope>
    <source>
        <strain evidence="14">cv. Stackhouse</strain>
    </source>
</reference>
<evidence type="ECO:0000256" key="4">
    <source>
        <dbReference type="ARBA" id="ARBA00022692"/>
    </source>
</evidence>
<dbReference type="GO" id="GO:0005267">
    <property type="term" value="F:potassium channel activity"/>
    <property type="evidence" value="ECO:0007669"/>
    <property type="project" value="UniProtKB-KW"/>
</dbReference>
<keyword evidence="8" id="KW-0406">Ion transport</keyword>
<evidence type="ECO:0000256" key="7">
    <source>
        <dbReference type="ARBA" id="ARBA00022989"/>
    </source>
</evidence>
<dbReference type="PANTHER" id="PTHR10027">
    <property type="entry name" value="CALCIUM-ACTIVATED POTASSIUM CHANNEL ALPHA CHAIN"/>
    <property type="match status" value="1"/>
</dbReference>
<dbReference type="EMBL" id="HG002219">
    <property type="protein sequence ID" value="CDF40626.1"/>
    <property type="molecule type" value="Genomic_DNA"/>
</dbReference>
<evidence type="ECO:0000256" key="2">
    <source>
        <dbReference type="ARBA" id="ARBA00022448"/>
    </source>
</evidence>
<dbReference type="OrthoDB" id="4325at2759"/>
<comment type="subcellular location">
    <subcellularLocation>
        <location evidence="1">Membrane</location>
        <topology evidence="1">Multi-pass membrane protein</topology>
    </subcellularLocation>
</comment>
<dbReference type="SUPFAM" id="SSF81324">
    <property type="entry name" value="Voltage-gated potassium channels"/>
    <property type="match status" value="1"/>
</dbReference>
<dbReference type="KEGG" id="ccp:CHC_T00007272001"/>
<dbReference type="GO" id="GO:0016020">
    <property type="term" value="C:membrane"/>
    <property type="evidence" value="ECO:0007669"/>
    <property type="project" value="UniProtKB-SubCell"/>
</dbReference>
<feature type="transmembrane region" description="Helical" evidence="11">
    <location>
        <begin position="238"/>
        <end position="259"/>
    </location>
</feature>
<feature type="transmembrane region" description="Helical" evidence="11">
    <location>
        <begin position="266"/>
        <end position="287"/>
    </location>
</feature>
<dbReference type="InterPro" id="IPR047871">
    <property type="entry name" value="K_chnl_Slo-like"/>
</dbReference>
<keyword evidence="2" id="KW-0813">Transport</keyword>
<evidence type="ECO:0000256" key="1">
    <source>
        <dbReference type="ARBA" id="ARBA00004141"/>
    </source>
</evidence>
<dbReference type="InterPro" id="IPR005821">
    <property type="entry name" value="Ion_trans_dom"/>
</dbReference>
<dbReference type="AlphaFoldDB" id="R7QSY6"/>
<evidence type="ECO:0000256" key="11">
    <source>
        <dbReference type="SAM" id="Phobius"/>
    </source>
</evidence>
<dbReference type="InterPro" id="IPR027359">
    <property type="entry name" value="Volt_channel_dom_sf"/>
</dbReference>
<dbReference type="Gene3D" id="1.20.120.350">
    <property type="entry name" value="Voltage-gated potassium channels. Chain C"/>
    <property type="match status" value="1"/>
</dbReference>
<evidence type="ECO:0000256" key="5">
    <source>
        <dbReference type="ARBA" id="ARBA00022826"/>
    </source>
</evidence>
<dbReference type="PANTHER" id="PTHR10027:SF10">
    <property type="entry name" value="SLOWPOKE 2, ISOFORM D"/>
    <property type="match status" value="1"/>
</dbReference>